<organism evidence="1 2">
    <name type="scientific">Arthrobacter oryzae</name>
    <dbReference type="NCBI Taxonomy" id="409290"/>
    <lineage>
        <taxon>Bacteria</taxon>
        <taxon>Bacillati</taxon>
        <taxon>Actinomycetota</taxon>
        <taxon>Actinomycetes</taxon>
        <taxon>Micrococcales</taxon>
        <taxon>Micrococcaceae</taxon>
        <taxon>Arthrobacter</taxon>
    </lineage>
</organism>
<proteinExistence type="predicted"/>
<evidence type="ECO:0000313" key="2">
    <source>
        <dbReference type="Proteomes" id="UP000273807"/>
    </source>
</evidence>
<dbReference type="EMBL" id="RBED01000080">
    <property type="protein sequence ID" value="RNL57164.1"/>
    <property type="molecule type" value="Genomic_DNA"/>
</dbReference>
<sequence>MKNKHTGQAVKKSWKELSPKKKLWTAAVGVVQLSLLIAAQWDITRRPAEEIRGSKTLWRLASLVNFVGPGTYFTLGRKRDGIKK</sequence>
<evidence type="ECO:0000313" key="1">
    <source>
        <dbReference type="EMBL" id="RNL57164.1"/>
    </source>
</evidence>
<keyword evidence="2" id="KW-1185">Reference proteome</keyword>
<gene>
    <name evidence="1" type="ORF">D7003_07645</name>
</gene>
<evidence type="ECO:0008006" key="3">
    <source>
        <dbReference type="Google" id="ProtNLM"/>
    </source>
</evidence>
<protein>
    <recommendedName>
        <fullName evidence="3">Cardiolipin synthase N-terminal domain-containing protein</fullName>
    </recommendedName>
</protein>
<name>A0A3N0C3G1_9MICC</name>
<dbReference type="RefSeq" id="WP_123254863.1">
    <property type="nucleotide sequence ID" value="NZ_RBED01000080.1"/>
</dbReference>
<reference evidence="1 2" key="1">
    <citation type="submission" date="2018-10" db="EMBL/GenBank/DDBJ databases">
        <title>Genome sequencing of Arthrobacter oryzae TNB02.</title>
        <authorList>
            <person name="Cho Y.-J."/>
            <person name="Cho A."/>
            <person name="Kim O.-S."/>
        </authorList>
    </citation>
    <scope>NUCLEOTIDE SEQUENCE [LARGE SCALE GENOMIC DNA]</scope>
    <source>
        <strain evidence="1 2">TNB02</strain>
    </source>
</reference>
<comment type="caution">
    <text evidence="1">The sequence shown here is derived from an EMBL/GenBank/DDBJ whole genome shotgun (WGS) entry which is preliminary data.</text>
</comment>
<accession>A0A3N0C3G1</accession>
<dbReference type="AlphaFoldDB" id="A0A3N0C3G1"/>
<dbReference type="OrthoDB" id="5125307at2"/>
<dbReference type="Proteomes" id="UP000273807">
    <property type="component" value="Unassembled WGS sequence"/>
</dbReference>